<dbReference type="KEGG" id="wei:EQG49_07525"/>
<dbReference type="InterPro" id="IPR001387">
    <property type="entry name" value="Cro/C1-type_HTH"/>
</dbReference>
<dbReference type="Proteomes" id="UP000292886">
    <property type="component" value="Chromosome"/>
</dbReference>
<dbReference type="PANTHER" id="PTHR46558">
    <property type="entry name" value="TRACRIPTIONAL REGULATORY PROTEIN-RELATED-RELATED"/>
    <property type="match status" value="1"/>
</dbReference>
<dbReference type="Gene3D" id="1.10.260.40">
    <property type="entry name" value="lambda repressor-like DNA-binding domains"/>
    <property type="match status" value="1"/>
</dbReference>
<dbReference type="Pfam" id="PF01381">
    <property type="entry name" value="HTH_3"/>
    <property type="match status" value="1"/>
</dbReference>
<evidence type="ECO:0000256" key="2">
    <source>
        <dbReference type="SAM" id="Phobius"/>
    </source>
</evidence>
<dbReference type="InterPro" id="IPR010982">
    <property type="entry name" value="Lambda_DNA-bd_dom_sf"/>
</dbReference>
<dbReference type="PROSITE" id="PS50943">
    <property type="entry name" value="HTH_CROC1"/>
    <property type="match status" value="1"/>
</dbReference>
<feature type="domain" description="HTH cro/C1-type" evidence="3">
    <location>
        <begin position="7"/>
        <end position="61"/>
    </location>
</feature>
<evidence type="ECO:0000256" key="1">
    <source>
        <dbReference type="ARBA" id="ARBA00023125"/>
    </source>
</evidence>
<dbReference type="PANTHER" id="PTHR46558:SF15">
    <property type="entry name" value="HELIX-TURN-HELIX DOMAIN PROTEIN"/>
    <property type="match status" value="1"/>
</dbReference>
<dbReference type="AlphaFoldDB" id="A0A4P6YUF1"/>
<reference evidence="5" key="1">
    <citation type="submission" date="2019-03" db="EMBL/GenBank/DDBJ databases">
        <title>Weissella sp. 26KH-42 Genome sequencing.</title>
        <authorList>
            <person name="Heo J."/>
            <person name="Kim S.-J."/>
            <person name="Kim J.-S."/>
            <person name="Hong S.-B."/>
            <person name="Kwon S.-W."/>
        </authorList>
    </citation>
    <scope>NUCLEOTIDE SEQUENCE [LARGE SCALE GENOMIC DNA]</scope>
    <source>
        <strain evidence="5">26KH-42</strain>
    </source>
</reference>
<keyword evidence="2" id="KW-1133">Transmembrane helix</keyword>
<evidence type="ECO:0000259" key="3">
    <source>
        <dbReference type="PROSITE" id="PS50943"/>
    </source>
</evidence>
<dbReference type="OrthoDB" id="4427456at2"/>
<dbReference type="EMBL" id="CP037940">
    <property type="protein sequence ID" value="QBO36317.1"/>
    <property type="molecule type" value="Genomic_DNA"/>
</dbReference>
<evidence type="ECO:0000313" key="4">
    <source>
        <dbReference type="EMBL" id="QBO36317.1"/>
    </source>
</evidence>
<evidence type="ECO:0000313" key="5">
    <source>
        <dbReference type="Proteomes" id="UP000292886"/>
    </source>
</evidence>
<keyword evidence="1" id="KW-0238">DNA-binding</keyword>
<gene>
    <name evidence="4" type="ORF">EQG49_07525</name>
</gene>
<dbReference type="SUPFAM" id="SSF47413">
    <property type="entry name" value="lambda repressor-like DNA-binding domains"/>
    <property type="match status" value="1"/>
</dbReference>
<feature type="transmembrane region" description="Helical" evidence="2">
    <location>
        <begin position="99"/>
        <end position="123"/>
    </location>
</feature>
<sequence>MELAKQIKQGREQLGWSQSKLAEQLHVARQSVSKWENDQTYPDLEKLLEMSDLFGVTVDSMLRSDRTYQEVVVEQSLTNAEHSWINPKDIPSAETEQHVAHYAMIQITLLALILAVLTVLVLLMV</sequence>
<dbReference type="CDD" id="cd00093">
    <property type="entry name" value="HTH_XRE"/>
    <property type="match status" value="1"/>
</dbReference>
<dbReference type="RefSeq" id="WP_133363394.1">
    <property type="nucleotide sequence ID" value="NZ_CP037940.1"/>
</dbReference>
<keyword evidence="5" id="KW-1185">Reference proteome</keyword>
<name>A0A4P6YUF1_9LACO</name>
<dbReference type="SMART" id="SM00530">
    <property type="entry name" value="HTH_XRE"/>
    <property type="match status" value="1"/>
</dbReference>
<keyword evidence="2" id="KW-0472">Membrane</keyword>
<organism evidence="4 5">
    <name type="scientific">Periweissella cryptocerci</name>
    <dbReference type="NCBI Taxonomy" id="2506420"/>
    <lineage>
        <taxon>Bacteria</taxon>
        <taxon>Bacillati</taxon>
        <taxon>Bacillota</taxon>
        <taxon>Bacilli</taxon>
        <taxon>Lactobacillales</taxon>
        <taxon>Lactobacillaceae</taxon>
        <taxon>Periweissella</taxon>
    </lineage>
</organism>
<keyword evidence="2" id="KW-0812">Transmembrane</keyword>
<accession>A0A4P6YUF1</accession>
<dbReference type="GO" id="GO:0003677">
    <property type="term" value="F:DNA binding"/>
    <property type="evidence" value="ECO:0007669"/>
    <property type="project" value="UniProtKB-KW"/>
</dbReference>
<proteinExistence type="predicted"/>
<protein>
    <submittedName>
        <fullName evidence="4">XRE family transcriptional regulator</fullName>
    </submittedName>
</protein>